<sequence>MGTQKFQFVRDSEEEDGEYVGHEFNPERYESDGVPDNLEIYQYFLSFFDQFFQVSDQHDEEVYFEYYDISSEEYEDDEEDDDEYYRNTFTIENI</sequence>
<dbReference type="Proteomes" id="UP000887577">
    <property type="component" value="Unplaced"/>
</dbReference>
<proteinExistence type="predicted"/>
<reference evidence="2" key="1">
    <citation type="submission" date="2022-11" db="UniProtKB">
        <authorList>
            <consortium name="WormBaseParasite"/>
        </authorList>
    </citation>
    <scope>IDENTIFICATION</scope>
</reference>
<keyword evidence="1" id="KW-1185">Reference proteome</keyword>
<dbReference type="WBParaSite" id="PSU_v2.g18924.t1">
    <property type="protein sequence ID" value="PSU_v2.g18924.t1"/>
    <property type="gene ID" value="PSU_v2.g18924"/>
</dbReference>
<protein>
    <submittedName>
        <fullName evidence="2">Uncharacterized protein</fullName>
    </submittedName>
</protein>
<dbReference type="AlphaFoldDB" id="A0A914YHH4"/>
<name>A0A914YHH4_9BILA</name>
<evidence type="ECO:0000313" key="2">
    <source>
        <dbReference type="WBParaSite" id="PSU_v2.g18924.t1"/>
    </source>
</evidence>
<evidence type="ECO:0000313" key="1">
    <source>
        <dbReference type="Proteomes" id="UP000887577"/>
    </source>
</evidence>
<organism evidence="1 2">
    <name type="scientific">Panagrolaimus superbus</name>
    <dbReference type="NCBI Taxonomy" id="310955"/>
    <lineage>
        <taxon>Eukaryota</taxon>
        <taxon>Metazoa</taxon>
        <taxon>Ecdysozoa</taxon>
        <taxon>Nematoda</taxon>
        <taxon>Chromadorea</taxon>
        <taxon>Rhabditida</taxon>
        <taxon>Tylenchina</taxon>
        <taxon>Panagrolaimomorpha</taxon>
        <taxon>Panagrolaimoidea</taxon>
        <taxon>Panagrolaimidae</taxon>
        <taxon>Panagrolaimus</taxon>
    </lineage>
</organism>
<accession>A0A914YHH4</accession>